<accession>A0A1H0ZI65</accession>
<dbReference type="SUPFAM" id="SSF81324">
    <property type="entry name" value="Voltage-gated potassium channels"/>
    <property type="match status" value="1"/>
</dbReference>
<dbReference type="Pfam" id="PF07885">
    <property type="entry name" value="Ion_trans_2"/>
    <property type="match status" value="1"/>
</dbReference>
<proteinExistence type="predicted"/>
<gene>
    <name evidence="3" type="ORF">SAMN04489742_0379</name>
</gene>
<name>A0A1H0ZI65_9MICC</name>
<dbReference type="Proteomes" id="UP000181917">
    <property type="component" value="Unassembled WGS sequence"/>
</dbReference>
<dbReference type="OrthoDB" id="8477930at2"/>
<evidence type="ECO:0000259" key="2">
    <source>
        <dbReference type="Pfam" id="PF07885"/>
    </source>
</evidence>
<feature type="transmembrane region" description="Helical" evidence="1">
    <location>
        <begin position="58"/>
        <end position="80"/>
    </location>
</feature>
<keyword evidence="1" id="KW-0472">Membrane</keyword>
<evidence type="ECO:0000256" key="1">
    <source>
        <dbReference type="SAM" id="Phobius"/>
    </source>
</evidence>
<sequence>MMWLFTLLGVVLIVAGLNDIFHTLLRPTGRGHLSHFVVNGMWKAFRGNQAIRKYAGPLAIVSVILTWTALQAIGWALIYYPHFPDGFSYSPGLDETRYSNAAEALYVSVMTLSTLGYGDVVPIDNWIRWVSTFQAVTGFGLLTAAVSWFMQIYPALSRRRTLALKLSSMSKSGYADKLRQLEPSVACSALESVADSIVQARIDLSQTTETYYFRDTSADLALAVSLSYALDLSAAGQQSSSTDVNLTAEVLETSLTELAHYLRDEFTLEGTTTREVFHAFAADHGHRD</sequence>
<keyword evidence="1" id="KW-1133">Transmembrane helix</keyword>
<dbReference type="RefSeq" id="WP_074698914.1">
    <property type="nucleotide sequence ID" value="NZ_CP018863.1"/>
</dbReference>
<dbReference type="Gene3D" id="1.10.287.70">
    <property type="match status" value="1"/>
</dbReference>
<protein>
    <submittedName>
        <fullName evidence="3">Ion channel</fullName>
    </submittedName>
</protein>
<reference evidence="3 4" key="1">
    <citation type="submission" date="2016-10" db="EMBL/GenBank/DDBJ databases">
        <authorList>
            <person name="de Groot N.N."/>
        </authorList>
    </citation>
    <scope>NUCLEOTIDE SEQUENCE [LARGE SCALE GENOMIC DNA]</scope>
    <source>
        <strain evidence="3 4">DSM 20117</strain>
    </source>
</reference>
<organism evidence="3 4">
    <name type="scientific">Crystallibacter crystallopoietes</name>
    <dbReference type="NCBI Taxonomy" id="37928"/>
    <lineage>
        <taxon>Bacteria</taxon>
        <taxon>Bacillati</taxon>
        <taxon>Actinomycetota</taxon>
        <taxon>Actinomycetes</taxon>
        <taxon>Micrococcales</taxon>
        <taxon>Micrococcaceae</taxon>
        <taxon>Crystallibacter</taxon>
    </lineage>
</organism>
<dbReference type="InterPro" id="IPR013099">
    <property type="entry name" value="K_chnl_dom"/>
</dbReference>
<keyword evidence="4" id="KW-1185">Reference proteome</keyword>
<dbReference type="AlphaFoldDB" id="A0A1H0ZI65"/>
<feature type="transmembrane region" description="Helical" evidence="1">
    <location>
        <begin position="126"/>
        <end position="150"/>
    </location>
</feature>
<dbReference type="KEGG" id="acry:AC20117_15385"/>
<dbReference type="STRING" id="37928.SAMN04489742_0379"/>
<feature type="domain" description="Potassium channel" evidence="2">
    <location>
        <begin position="80"/>
        <end position="151"/>
    </location>
</feature>
<dbReference type="EMBL" id="FNKH01000002">
    <property type="protein sequence ID" value="SDQ27165.1"/>
    <property type="molecule type" value="Genomic_DNA"/>
</dbReference>
<keyword evidence="1" id="KW-0812">Transmembrane</keyword>
<evidence type="ECO:0000313" key="3">
    <source>
        <dbReference type="EMBL" id="SDQ27165.1"/>
    </source>
</evidence>
<evidence type="ECO:0000313" key="4">
    <source>
        <dbReference type="Proteomes" id="UP000181917"/>
    </source>
</evidence>